<dbReference type="InterPro" id="IPR006139">
    <property type="entry name" value="D-isomer_2_OHA_DH_cat_dom"/>
</dbReference>
<evidence type="ECO:0000313" key="7">
    <source>
        <dbReference type="EMBL" id="MFC3073532.1"/>
    </source>
</evidence>
<dbReference type="Pfam" id="PF02826">
    <property type="entry name" value="2-Hacid_dh_C"/>
    <property type="match status" value="1"/>
</dbReference>
<dbReference type="PANTHER" id="PTHR42789:SF1">
    <property type="entry name" value="D-ISOMER SPECIFIC 2-HYDROXYACID DEHYDROGENASE FAMILY PROTEIN (AFU_ORTHOLOGUE AFUA_6G10090)"/>
    <property type="match status" value="1"/>
</dbReference>
<dbReference type="PROSITE" id="PS00670">
    <property type="entry name" value="D_2_HYDROXYACID_DH_2"/>
    <property type="match status" value="1"/>
</dbReference>
<evidence type="ECO:0000259" key="5">
    <source>
        <dbReference type="Pfam" id="PF00389"/>
    </source>
</evidence>
<dbReference type="InterPro" id="IPR036291">
    <property type="entry name" value="NAD(P)-bd_dom_sf"/>
</dbReference>
<dbReference type="SUPFAM" id="SSF51735">
    <property type="entry name" value="NAD(P)-binding Rossmann-fold domains"/>
    <property type="match status" value="1"/>
</dbReference>
<keyword evidence="2 4" id="KW-0560">Oxidoreductase</keyword>
<feature type="domain" description="D-isomer specific 2-hydroxyacid dehydrogenase NAD-binding" evidence="6">
    <location>
        <begin position="112"/>
        <end position="284"/>
    </location>
</feature>
<dbReference type="InterPro" id="IPR006140">
    <property type="entry name" value="D-isomer_DH_NAD-bd"/>
</dbReference>
<evidence type="ECO:0000256" key="2">
    <source>
        <dbReference type="ARBA" id="ARBA00023002"/>
    </source>
</evidence>
<dbReference type="RefSeq" id="WP_257317019.1">
    <property type="nucleotide sequence ID" value="NZ_JANFDG010000024.1"/>
</dbReference>
<evidence type="ECO:0000259" key="6">
    <source>
        <dbReference type="Pfam" id="PF02826"/>
    </source>
</evidence>
<dbReference type="InterPro" id="IPR050857">
    <property type="entry name" value="D-2-hydroxyacid_DH"/>
</dbReference>
<dbReference type="Gene3D" id="3.40.50.720">
    <property type="entry name" value="NAD(P)-binding Rossmann-like Domain"/>
    <property type="match status" value="2"/>
</dbReference>
<evidence type="ECO:0000256" key="3">
    <source>
        <dbReference type="ARBA" id="ARBA00023027"/>
    </source>
</evidence>
<dbReference type="PROSITE" id="PS00671">
    <property type="entry name" value="D_2_HYDROXYACID_DH_3"/>
    <property type="match status" value="1"/>
</dbReference>
<dbReference type="PANTHER" id="PTHR42789">
    <property type="entry name" value="D-ISOMER SPECIFIC 2-HYDROXYACID DEHYDROGENASE FAMILY PROTEIN (AFU_ORTHOLOGUE AFUA_6G10090)"/>
    <property type="match status" value="1"/>
</dbReference>
<proteinExistence type="inferred from homology"/>
<dbReference type="EMBL" id="JBHRSP010000016">
    <property type="protein sequence ID" value="MFC3073532.1"/>
    <property type="molecule type" value="Genomic_DNA"/>
</dbReference>
<dbReference type="CDD" id="cd12172">
    <property type="entry name" value="PGDH_like_2"/>
    <property type="match status" value="1"/>
</dbReference>
<evidence type="ECO:0000256" key="1">
    <source>
        <dbReference type="ARBA" id="ARBA00005854"/>
    </source>
</evidence>
<comment type="similarity">
    <text evidence="1 4">Belongs to the D-isomer specific 2-hydroxyacid dehydrogenase family.</text>
</comment>
<dbReference type="Proteomes" id="UP001595377">
    <property type="component" value="Unassembled WGS sequence"/>
</dbReference>
<evidence type="ECO:0000313" key="8">
    <source>
        <dbReference type="Proteomes" id="UP001595377"/>
    </source>
</evidence>
<name>A0ABV7DFQ8_9HYPH</name>
<organism evidence="7 8">
    <name type="scientific">Shinella pollutisoli</name>
    <dbReference type="NCBI Taxonomy" id="2250594"/>
    <lineage>
        <taxon>Bacteria</taxon>
        <taxon>Pseudomonadati</taxon>
        <taxon>Pseudomonadota</taxon>
        <taxon>Alphaproteobacteria</taxon>
        <taxon>Hyphomicrobiales</taxon>
        <taxon>Rhizobiaceae</taxon>
        <taxon>Shinella</taxon>
    </lineage>
</organism>
<accession>A0ABV7DFQ8</accession>
<comment type="caution">
    <text evidence="7">The sequence shown here is derived from an EMBL/GenBank/DDBJ whole genome shotgun (WGS) entry which is preliminary data.</text>
</comment>
<sequence>MGRIFVSWPGYSALDPETGARLAAAGHELVLQPKTGNRSPEELALLLEDCDAAIVSTDPFTREVLAGNRNLKVIARVGVGTDSIDHEAAREFGVGISITPGMNAETVADQALAMILGLIRRVVSQDQAVKAGRWDRVGEAMPAELYKKTVGLVGAGNIGRAVIRRLLGFGTRVVYFDALVEHVEGATRCVSLDELLETSDIVSLHAPLLAETRNLMNTARIAQMRKGAYLVNTSRGGLVDQPALFSALRSGHLAGAALDVFEVEPPGAEALAGVPNLLTSAHMGGISHESVARMTRSATTSVLAVLAGEIPDTVINPDALRARFAGG</sequence>
<dbReference type="SUPFAM" id="SSF52283">
    <property type="entry name" value="Formate/glycerate dehydrogenase catalytic domain-like"/>
    <property type="match status" value="1"/>
</dbReference>
<keyword evidence="8" id="KW-1185">Reference proteome</keyword>
<reference evidence="8" key="1">
    <citation type="journal article" date="2019" name="Int. J. Syst. Evol. Microbiol.">
        <title>The Global Catalogue of Microorganisms (GCM) 10K type strain sequencing project: providing services to taxonomists for standard genome sequencing and annotation.</title>
        <authorList>
            <consortium name="The Broad Institute Genomics Platform"/>
            <consortium name="The Broad Institute Genome Sequencing Center for Infectious Disease"/>
            <person name="Wu L."/>
            <person name="Ma J."/>
        </authorList>
    </citation>
    <scope>NUCLEOTIDE SEQUENCE [LARGE SCALE GENOMIC DNA]</scope>
    <source>
        <strain evidence="8">KCTC 52677</strain>
    </source>
</reference>
<gene>
    <name evidence="7" type="ORF">ACFOHH_10485</name>
</gene>
<feature type="domain" description="D-isomer specific 2-hydroxyacid dehydrogenase catalytic" evidence="5">
    <location>
        <begin position="13"/>
        <end position="316"/>
    </location>
</feature>
<keyword evidence="3" id="KW-0520">NAD</keyword>
<dbReference type="Pfam" id="PF00389">
    <property type="entry name" value="2-Hacid_dh"/>
    <property type="match status" value="1"/>
</dbReference>
<dbReference type="InterPro" id="IPR029753">
    <property type="entry name" value="D-isomer_DH_CS"/>
</dbReference>
<protein>
    <submittedName>
        <fullName evidence="7">Phosphoglycerate dehydrogenase</fullName>
    </submittedName>
</protein>
<evidence type="ECO:0000256" key="4">
    <source>
        <dbReference type="RuleBase" id="RU003719"/>
    </source>
</evidence>